<dbReference type="Proteomes" id="UP000431901">
    <property type="component" value="Unassembled WGS sequence"/>
</dbReference>
<keyword evidence="3" id="KW-1185">Reference proteome</keyword>
<keyword evidence="1" id="KW-1133">Transmembrane helix</keyword>
<feature type="transmembrane region" description="Helical" evidence="1">
    <location>
        <begin position="193"/>
        <end position="215"/>
    </location>
</feature>
<protein>
    <submittedName>
        <fullName evidence="2">Uncharacterized protein</fullName>
    </submittedName>
</protein>
<sequence>MNVPEHKNPPSTVAIIGAHLLVIAIFAYGTTVGLAGLAATTSGASCQNGAGHRSCSMDGFYPIAGVYVLAAAVALAFAFRHADVRPKTRSEIDRVVPLVAYATVFATSYADHRSMLGAGEFSFFIGIIPPIALVALLLDLAWWLRISSAHHLLWNDHHSRRASIVQSNSAALPPERHEFDRADNKWHPGRSDLLITALNVIFAIGGICAGVWTHVALMAANM</sequence>
<evidence type="ECO:0000313" key="2">
    <source>
        <dbReference type="EMBL" id="MXQ63958.1"/>
    </source>
</evidence>
<accession>A0A6I4W3H4</accession>
<dbReference type="EMBL" id="WUTW01000001">
    <property type="protein sequence ID" value="MXQ63958.1"/>
    <property type="molecule type" value="Genomic_DNA"/>
</dbReference>
<keyword evidence="1" id="KW-0472">Membrane</keyword>
<evidence type="ECO:0000256" key="1">
    <source>
        <dbReference type="SAM" id="Phobius"/>
    </source>
</evidence>
<organism evidence="2 3">
    <name type="scientific">Actinomadura rayongensis</name>
    <dbReference type="NCBI Taxonomy" id="1429076"/>
    <lineage>
        <taxon>Bacteria</taxon>
        <taxon>Bacillati</taxon>
        <taxon>Actinomycetota</taxon>
        <taxon>Actinomycetes</taxon>
        <taxon>Streptosporangiales</taxon>
        <taxon>Thermomonosporaceae</taxon>
        <taxon>Actinomadura</taxon>
    </lineage>
</organism>
<feature type="transmembrane region" description="Helical" evidence="1">
    <location>
        <begin position="121"/>
        <end position="144"/>
    </location>
</feature>
<gene>
    <name evidence="2" type="ORF">GQ466_07910</name>
</gene>
<evidence type="ECO:0000313" key="3">
    <source>
        <dbReference type="Proteomes" id="UP000431901"/>
    </source>
</evidence>
<dbReference type="RefSeq" id="WP_161102043.1">
    <property type="nucleotide sequence ID" value="NZ_JBHLYI010000005.1"/>
</dbReference>
<comment type="caution">
    <text evidence="2">The sequence shown here is derived from an EMBL/GenBank/DDBJ whole genome shotgun (WGS) entry which is preliminary data.</text>
</comment>
<name>A0A6I4W3H4_9ACTN</name>
<feature type="transmembrane region" description="Helical" evidence="1">
    <location>
        <begin position="12"/>
        <end position="39"/>
    </location>
</feature>
<reference evidence="2 3" key="1">
    <citation type="submission" date="2019-12" db="EMBL/GenBank/DDBJ databases">
        <title>Nocardia macrotermitis sp. nov. and Nocardia aurantia sp. nov., isolated from the gut of the fungus growing-termite Macrotermes natalensis.</title>
        <authorList>
            <person name="Christine B."/>
            <person name="Rene B."/>
        </authorList>
    </citation>
    <scope>NUCLEOTIDE SEQUENCE [LARGE SCALE GENOMIC DNA]</scope>
    <source>
        <strain evidence="2 3">DSM 102126</strain>
    </source>
</reference>
<proteinExistence type="predicted"/>
<keyword evidence="1" id="KW-0812">Transmembrane</keyword>
<dbReference type="AlphaFoldDB" id="A0A6I4W3H4"/>
<feature type="transmembrane region" description="Helical" evidence="1">
    <location>
        <begin position="59"/>
        <end position="79"/>
    </location>
</feature>